<dbReference type="Pfam" id="PF13450">
    <property type="entry name" value="NAD_binding_8"/>
    <property type="match status" value="1"/>
</dbReference>
<evidence type="ECO:0000313" key="8">
    <source>
        <dbReference type="Proteomes" id="UP000183809"/>
    </source>
</evidence>
<dbReference type="STRING" id="236234.A0A1J9RTV9"/>
<reference evidence="7 8" key="1">
    <citation type="submission" date="2016-10" db="EMBL/GenBank/DDBJ databases">
        <title>Proteomics and genomics reveal pathogen-plant mechanisms compatible with a hemibiotrophic lifestyle of Diplodia corticola.</title>
        <authorList>
            <person name="Fernandes I."/>
            <person name="De Jonge R."/>
            <person name="Van De Peer Y."/>
            <person name="Devreese B."/>
            <person name="Alves A."/>
            <person name="Esteves A.C."/>
        </authorList>
    </citation>
    <scope>NUCLEOTIDE SEQUENCE [LARGE SCALE GENOMIC DNA]</scope>
    <source>
        <strain evidence="7 8">CBS 112549</strain>
    </source>
</reference>
<evidence type="ECO:0000256" key="6">
    <source>
        <dbReference type="SAM" id="MobiDB-lite"/>
    </source>
</evidence>
<keyword evidence="4" id="KW-0521">NADP</keyword>
<evidence type="ECO:0000313" key="7">
    <source>
        <dbReference type="EMBL" id="OJD36003.1"/>
    </source>
</evidence>
<dbReference type="GeneID" id="31011344"/>
<evidence type="ECO:0000256" key="5">
    <source>
        <dbReference type="ARBA" id="ARBA00023002"/>
    </source>
</evidence>
<keyword evidence="3" id="KW-0274">FAD</keyword>
<keyword evidence="8" id="KW-1185">Reference proteome</keyword>
<gene>
    <name evidence="7" type="ORF">BKCO1_14000170</name>
</gene>
<dbReference type="GO" id="GO:0050661">
    <property type="term" value="F:NADP binding"/>
    <property type="evidence" value="ECO:0007669"/>
    <property type="project" value="InterPro"/>
</dbReference>
<feature type="region of interest" description="Disordered" evidence="6">
    <location>
        <begin position="56"/>
        <end position="89"/>
    </location>
</feature>
<dbReference type="InterPro" id="IPR000960">
    <property type="entry name" value="Flavin_mOase"/>
</dbReference>
<dbReference type="Proteomes" id="UP000183809">
    <property type="component" value="Unassembled WGS sequence"/>
</dbReference>
<dbReference type="OrthoDB" id="66881at2759"/>
<dbReference type="GO" id="GO:0050660">
    <property type="term" value="F:flavin adenine dinucleotide binding"/>
    <property type="evidence" value="ECO:0007669"/>
    <property type="project" value="InterPro"/>
</dbReference>
<feature type="compositionally biased region" description="Pro residues" evidence="6">
    <location>
        <begin position="67"/>
        <end position="76"/>
    </location>
</feature>
<dbReference type="PRINTS" id="PR00419">
    <property type="entry name" value="ADXRDTASE"/>
</dbReference>
<keyword evidence="7" id="KW-0503">Monooxygenase</keyword>
<dbReference type="PANTHER" id="PTHR23023">
    <property type="entry name" value="DIMETHYLANILINE MONOOXYGENASE"/>
    <property type="match status" value="1"/>
</dbReference>
<keyword evidence="2" id="KW-0285">Flavoprotein</keyword>
<protein>
    <submittedName>
        <fullName evidence="7">Dimethylaniline monooxygenase (N-oxide forming)</fullName>
    </submittedName>
</protein>
<dbReference type="AlphaFoldDB" id="A0A1J9RTV9"/>
<comment type="similarity">
    <text evidence="1">Belongs to the FMO family.</text>
</comment>
<evidence type="ECO:0000256" key="1">
    <source>
        <dbReference type="ARBA" id="ARBA00009183"/>
    </source>
</evidence>
<dbReference type="Gene3D" id="3.50.50.60">
    <property type="entry name" value="FAD/NAD(P)-binding domain"/>
    <property type="match status" value="2"/>
</dbReference>
<comment type="caution">
    <text evidence="7">The sequence shown here is derived from an EMBL/GenBank/DDBJ whole genome shotgun (WGS) entry which is preliminary data.</text>
</comment>
<dbReference type="GO" id="GO:0004499">
    <property type="term" value="F:N,N-dimethylaniline monooxygenase activity"/>
    <property type="evidence" value="ECO:0007669"/>
    <property type="project" value="InterPro"/>
</dbReference>
<dbReference type="InterPro" id="IPR036188">
    <property type="entry name" value="FAD/NAD-bd_sf"/>
</dbReference>
<proteinExistence type="inferred from homology"/>
<keyword evidence="5" id="KW-0560">Oxidoreductase</keyword>
<dbReference type="RefSeq" id="XP_020132263.1">
    <property type="nucleotide sequence ID" value="XM_020271085.1"/>
</dbReference>
<sequence length="479" mass="53124">MVRAKTVAVVGAGPAGAIAIDALAQEKAFDLIRVFERRDRPGGCWVADKAPPPNLQSLGALAKRSADPPPDLPPTLPARTPKSPPQRFSESSIYPYLETNVAALAMSFSQEPIPEVRSEWSVAAHGADTPFRHWTVMLKYITDLIQRHGYQDYIEYGTAVERIEKVGDRWKVTLRKAGEESDYWWAEYFDAVVVASGHFHVPYVPDIKGLEDFELQRPGSVLHSKMYRGREAFRGKRVVVVGASVSAADIAVDLVGTAQSPVHAVVKGHNANIYFGDVAFKHPKIKEQPSISRIVTSGGSRTVYFEDGGQIEDVDHIIFGTGYSWSLPFLPDVEVRNNRIPGLYQHVVYQKDPTLLFVGAVGAGLTFKIFEWQAVLAARILAGRATLPRLEEQQKWEADRIAARGDGGRFTLVFPEFEDYFETVRALAGPGVEGSGRQLPEFDQAWVEEFMAGHERRKALWERWNAEARGAGGLQQATL</sequence>
<name>A0A1J9RTV9_9PEZI</name>
<dbReference type="Pfam" id="PF00743">
    <property type="entry name" value="FMO-like"/>
    <property type="match status" value="2"/>
</dbReference>
<organism evidence="7 8">
    <name type="scientific">Diplodia corticola</name>
    <dbReference type="NCBI Taxonomy" id="236234"/>
    <lineage>
        <taxon>Eukaryota</taxon>
        <taxon>Fungi</taxon>
        <taxon>Dikarya</taxon>
        <taxon>Ascomycota</taxon>
        <taxon>Pezizomycotina</taxon>
        <taxon>Dothideomycetes</taxon>
        <taxon>Dothideomycetes incertae sedis</taxon>
        <taxon>Botryosphaeriales</taxon>
        <taxon>Botryosphaeriaceae</taxon>
        <taxon>Diplodia</taxon>
    </lineage>
</organism>
<dbReference type="SUPFAM" id="SSF51905">
    <property type="entry name" value="FAD/NAD(P)-binding domain"/>
    <property type="match status" value="2"/>
</dbReference>
<dbReference type="InterPro" id="IPR050346">
    <property type="entry name" value="FMO-like"/>
</dbReference>
<dbReference type="PIRSF" id="PIRSF000332">
    <property type="entry name" value="FMO"/>
    <property type="match status" value="1"/>
</dbReference>
<accession>A0A1J9RTV9</accession>
<evidence type="ECO:0000256" key="2">
    <source>
        <dbReference type="ARBA" id="ARBA00022630"/>
    </source>
</evidence>
<dbReference type="EMBL" id="MNUE01000014">
    <property type="protein sequence ID" value="OJD36003.1"/>
    <property type="molecule type" value="Genomic_DNA"/>
</dbReference>
<dbReference type="InterPro" id="IPR020946">
    <property type="entry name" value="Flavin_mOase-like"/>
</dbReference>
<evidence type="ECO:0000256" key="4">
    <source>
        <dbReference type="ARBA" id="ARBA00022857"/>
    </source>
</evidence>
<evidence type="ECO:0000256" key="3">
    <source>
        <dbReference type="ARBA" id="ARBA00022827"/>
    </source>
</evidence>